<proteinExistence type="predicted"/>
<dbReference type="Proteomes" id="UP000318878">
    <property type="component" value="Unassembled WGS sequence"/>
</dbReference>
<dbReference type="Pfam" id="PF05013">
    <property type="entry name" value="FGase"/>
    <property type="match status" value="1"/>
</dbReference>
<evidence type="ECO:0000313" key="2">
    <source>
        <dbReference type="Proteomes" id="UP000318878"/>
    </source>
</evidence>
<dbReference type="SUPFAM" id="SSF53187">
    <property type="entry name" value="Zn-dependent exopeptidases"/>
    <property type="match status" value="1"/>
</dbReference>
<dbReference type="GO" id="GO:0016787">
    <property type="term" value="F:hydrolase activity"/>
    <property type="evidence" value="ECO:0007669"/>
    <property type="project" value="UniProtKB-KW"/>
</dbReference>
<keyword evidence="2" id="KW-1185">Reference proteome</keyword>
<dbReference type="InterPro" id="IPR007709">
    <property type="entry name" value="N-FG_amidohydro"/>
</dbReference>
<accession>A0A5C5UUN2</accession>
<sequence>MDAVVLSCEHGGNHVPPKYRDSFRDAEQVLASHRGWDPGSLEVAQAFQRSTGAPLVSSTVTRLLVELNRSEGHANHFSQYTRDLPAETKRTINDQYYSPHRAAVQEAVERVRASGKRVIHLALHSFTPELDGEIRTAEIGLLYDPGRPGEKKFCAAWRTRLIALHANMRVRLNYPYLGKADGLTTSLRKKYSDAQYVGIELEVNQRLVTQDDAWQALIADLAQTFLTGVRPAVG</sequence>
<dbReference type="EMBL" id="SJPF01000008">
    <property type="protein sequence ID" value="TWT29499.1"/>
    <property type="molecule type" value="Genomic_DNA"/>
</dbReference>
<dbReference type="AlphaFoldDB" id="A0A5C5UUN2"/>
<reference evidence="1 2" key="1">
    <citation type="submission" date="2019-02" db="EMBL/GenBank/DDBJ databases">
        <title>Deep-cultivation of Planctomycetes and their phenomic and genomic characterization uncovers novel biology.</title>
        <authorList>
            <person name="Wiegand S."/>
            <person name="Jogler M."/>
            <person name="Boedeker C."/>
            <person name="Pinto D."/>
            <person name="Vollmers J."/>
            <person name="Rivas-Marin E."/>
            <person name="Kohn T."/>
            <person name="Peeters S.H."/>
            <person name="Heuer A."/>
            <person name="Rast P."/>
            <person name="Oberbeckmann S."/>
            <person name="Bunk B."/>
            <person name="Jeske O."/>
            <person name="Meyerdierks A."/>
            <person name="Storesund J.E."/>
            <person name="Kallscheuer N."/>
            <person name="Luecker S."/>
            <person name="Lage O.M."/>
            <person name="Pohl T."/>
            <person name="Merkel B.J."/>
            <person name="Hornburger P."/>
            <person name="Mueller R.-W."/>
            <person name="Bruemmer F."/>
            <person name="Labrenz M."/>
            <person name="Spormann A.M."/>
            <person name="Op Den Camp H."/>
            <person name="Overmann J."/>
            <person name="Amann R."/>
            <person name="Jetten M.S.M."/>
            <person name="Mascher T."/>
            <person name="Medema M.H."/>
            <person name="Devos D.P."/>
            <person name="Kaster A.-K."/>
            <person name="Ovreas L."/>
            <person name="Rohde M."/>
            <person name="Galperin M.Y."/>
            <person name="Jogler C."/>
        </authorList>
    </citation>
    <scope>NUCLEOTIDE SEQUENCE [LARGE SCALE GENOMIC DNA]</scope>
    <source>
        <strain evidence="1 2">Enr8</strain>
    </source>
</reference>
<protein>
    <submittedName>
        <fullName evidence="1">N-formylglutamate amidohydrolase</fullName>
    </submittedName>
</protein>
<comment type="caution">
    <text evidence="1">The sequence shown here is derived from an EMBL/GenBank/DDBJ whole genome shotgun (WGS) entry which is preliminary data.</text>
</comment>
<evidence type="ECO:0000313" key="1">
    <source>
        <dbReference type="EMBL" id="TWT29499.1"/>
    </source>
</evidence>
<dbReference type="OrthoDB" id="9815326at2"/>
<gene>
    <name evidence="1" type="ORF">Enr8_50160</name>
</gene>
<name>A0A5C5UUN2_9BACT</name>
<dbReference type="Gene3D" id="3.40.630.40">
    <property type="entry name" value="Zn-dependent exopeptidases"/>
    <property type="match status" value="1"/>
</dbReference>
<organism evidence="1 2">
    <name type="scientific">Blastopirellula retiformator</name>
    <dbReference type="NCBI Taxonomy" id="2527970"/>
    <lineage>
        <taxon>Bacteria</taxon>
        <taxon>Pseudomonadati</taxon>
        <taxon>Planctomycetota</taxon>
        <taxon>Planctomycetia</taxon>
        <taxon>Pirellulales</taxon>
        <taxon>Pirellulaceae</taxon>
        <taxon>Blastopirellula</taxon>
    </lineage>
</organism>
<dbReference type="RefSeq" id="WP_146436943.1">
    <property type="nucleotide sequence ID" value="NZ_SJPF01000008.1"/>
</dbReference>
<keyword evidence="1" id="KW-0378">Hydrolase</keyword>